<name>A0A3R7DY20_9EURY</name>
<proteinExistence type="predicted"/>
<keyword evidence="3" id="KW-1185">Reference proteome</keyword>
<protein>
    <submittedName>
        <fullName evidence="2">Uncharacterized protein</fullName>
    </submittedName>
</protein>
<reference evidence="2 3" key="1">
    <citation type="submission" date="2018-09" db="EMBL/GenBank/DDBJ databases">
        <title>Genomic Encyclopedia of Archaeal and Bacterial Type Strains, Phase II (KMG-II): from individual species to whole genera.</title>
        <authorList>
            <person name="Goeker M."/>
        </authorList>
    </citation>
    <scope>NUCLEOTIDE SEQUENCE [LARGE SCALE GENOMIC DNA]</scope>
    <source>
        <strain evidence="2 3">DSM 13151</strain>
    </source>
</reference>
<dbReference type="EMBL" id="RAPO01000003">
    <property type="protein sequence ID" value="RKD93606.1"/>
    <property type="molecule type" value="Genomic_DNA"/>
</dbReference>
<feature type="compositionally biased region" description="Acidic residues" evidence="1">
    <location>
        <begin position="63"/>
        <end position="74"/>
    </location>
</feature>
<dbReference type="Proteomes" id="UP000283805">
    <property type="component" value="Unassembled WGS sequence"/>
</dbReference>
<sequence length="83" mass="8859">MRDSRSTTRATTASGRPAVSKPGPAVFPSNGGRRTLTDITADETGKRVVNGNGEEIGVVLEVDADESTADVEPDEPIRLRDEY</sequence>
<gene>
    <name evidence="2" type="ORF">ATJ93_3236</name>
</gene>
<evidence type="ECO:0000256" key="1">
    <source>
        <dbReference type="SAM" id="MobiDB-lite"/>
    </source>
</evidence>
<feature type="compositionally biased region" description="Low complexity" evidence="1">
    <location>
        <begin position="7"/>
        <end position="18"/>
    </location>
</feature>
<dbReference type="AlphaFoldDB" id="A0A3R7DY20"/>
<evidence type="ECO:0000313" key="3">
    <source>
        <dbReference type="Proteomes" id="UP000283805"/>
    </source>
</evidence>
<accession>A0A3R7DY20</accession>
<evidence type="ECO:0000313" key="2">
    <source>
        <dbReference type="EMBL" id="RKD93606.1"/>
    </source>
</evidence>
<comment type="caution">
    <text evidence="2">The sequence shown here is derived from an EMBL/GenBank/DDBJ whole genome shotgun (WGS) entry which is preliminary data.</text>
</comment>
<dbReference type="RefSeq" id="WP_120245604.1">
    <property type="nucleotide sequence ID" value="NZ_RAPO01000003.1"/>
</dbReference>
<organism evidence="2 3">
    <name type="scientific">Halopiger aswanensis</name>
    <dbReference type="NCBI Taxonomy" id="148449"/>
    <lineage>
        <taxon>Archaea</taxon>
        <taxon>Methanobacteriati</taxon>
        <taxon>Methanobacteriota</taxon>
        <taxon>Stenosarchaea group</taxon>
        <taxon>Halobacteria</taxon>
        <taxon>Halobacteriales</taxon>
        <taxon>Natrialbaceae</taxon>
        <taxon>Halopiger</taxon>
    </lineage>
</organism>
<feature type="region of interest" description="Disordered" evidence="1">
    <location>
        <begin position="63"/>
        <end position="83"/>
    </location>
</feature>
<feature type="region of interest" description="Disordered" evidence="1">
    <location>
        <begin position="1"/>
        <end position="37"/>
    </location>
</feature>